<organism evidence="1 2">
    <name type="scientific">Citrus sinensis</name>
    <name type="common">Sweet orange</name>
    <name type="synonym">Citrus aurantium var. sinensis</name>
    <dbReference type="NCBI Taxonomy" id="2711"/>
    <lineage>
        <taxon>Eukaryota</taxon>
        <taxon>Viridiplantae</taxon>
        <taxon>Streptophyta</taxon>
        <taxon>Embryophyta</taxon>
        <taxon>Tracheophyta</taxon>
        <taxon>Spermatophyta</taxon>
        <taxon>Magnoliopsida</taxon>
        <taxon>eudicotyledons</taxon>
        <taxon>Gunneridae</taxon>
        <taxon>Pentapetalae</taxon>
        <taxon>rosids</taxon>
        <taxon>malvids</taxon>
        <taxon>Sapindales</taxon>
        <taxon>Rutaceae</taxon>
        <taxon>Aurantioideae</taxon>
        <taxon>Citrus</taxon>
    </lineage>
</organism>
<sequence>GHGIVELEATHHIYSRLQTPQNETKTPWDYRFQPYRTGYHFQPPWHWIN</sequence>
<gene>
    <name evidence="1" type="ORF">CISIN_1g0445342mg</name>
</gene>
<evidence type="ECO:0000313" key="1">
    <source>
        <dbReference type="EMBL" id="KDO65256.1"/>
    </source>
</evidence>
<dbReference type="AlphaFoldDB" id="A0A067FQ16"/>
<protein>
    <submittedName>
        <fullName evidence="1">Uncharacterized protein</fullName>
    </submittedName>
</protein>
<dbReference type="Proteomes" id="UP000027120">
    <property type="component" value="Unassembled WGS sequence"/>
</dbReference>
<keyword evidence="2" id="KW-1185">Reference proteome</keyword>
<feature type="non-terminal residue" evidence="1">
    <location>
        <position position="1"/>
    </location>
</feature>
<name>A0A067FQ16_CITSI</name>
<feature type="non-terminal residue" evidence="1">
    <location>
        <position position="49"/>
    </location>
</feature>
<evidence type="ECO:0000313" key="2">
    <source>
        <dbReference type="Proteomes" id="UP000027120"/>
    </source>
</evidence>
<proteinExistence type="predicted"/>
<reference evidence="1 2" key="1">
    <citation type="submission" date="2014-04" db="EMBL/GenBank/DDBJ databases">
        <authorList>
            <consortium name="International Citrus Genome Consortium"/>
            <person name="Gmitter F."/>
            <person name="Chen C."/>
            <person name="Farmerie W."/>
            <person name="Harkins T."/>
            <person name="Desany B."/>
            <person name="Mohiuddin M."/>
            <person name="Kodira C."/>
            <person name="Borodovsky M."/>
            <person name="Lomsadze A."/>
            <person name="Burns P."/>
            <person name="Jenkins J."/>
            <person name="Prochnik S."/>
            <person name="Shu S."/>
            <person name="Chapman J."/>
            <person name="Pitluck S."/>
            <person name="Schmutz J."/>
            <person name="Rokhsar D."/>
        </authorList>
    </citation>
    <scope>NUCLEOTIDE SEQUENCE</scope>
</reference>
<dbReference type="EMBL" id="KK784904">
    <property type="protein sequence ID" value="KDO65256.1"/>
    <property type="molecule type" value="Genomic_DNA"/>
</dbReference>
<accession>A0A067FQ16</accession>